<dbReference type="Gramene" id="Pp3c23_12540V3.11">
    <property type="protein sequence ID" value="Pp3c23_12540V3.11"/>
    <property type="gene ID" value="Pp3c23_12540"/>
</dbReference>
<dbReference type="EnsemblPlants" id="Pp3c23_12540V3.7">
    <property type="protein sequence ID" value="Pp3c23_12540V3.7"/>
    <property type="gene ID" value="Pp3c23_12540"/>
</dbReference>
<reference evidence="4 6" key="2">
    <citation type="journal article" date="2018" name="Plant J.">
        <title>The Physcomitrella patens chromosome-scale assembly reveals moss genome structure and evolution.</title>
        <authorList>
            <person name="Lang D."/>
            <person name="Ullrich K.K."/>
            <person name="Murat F."/>
            <person name="Fuchs J."/>
            <person name="Jenkins J."/>
            <person name="Haas F.B."/>
            <person name="Piednoel M."/>
            <person name="Gundlach H."/>
            <person name="Van Bel M."/>
            <person name="Meyberg R."/>
            <person name="Vives C."/>
            <person name="Morata J."/>
            <person name="Symeonidi A."/>
            <person name="Hiss M."/>
            <person name="Muchero W."/>
            <person name="Kamisugi Y."/>
            <person name="Saleh O."/>
            <person name="Blanc G."/>
            <person name="Decker E.L."/>
            <person name="van Gessel N."/>
            <person name="Grimwood J."/>
            <person name="Hayes R.D."/>
            <person name="Graham S.W."/>
            <person name="Gunter L.E."/>
            <person name="McDaniel S.F."/>
            <person name="Hoernstein S.N.W."/>
            <person name="Larsson A."/>
            <person name="Li F.W."/>
            <person name="Perroud P.F."/>
            <person name="Phillips J."/>
            <person name="Ranjan P."/>
            <person name="Rokshar D.S."/>
            <person name="Rothfels C.J."/>
            <person name="Schneider L."/>
            <person name="Shu S."/>
            <person name="Stevenson D.W."/>
            <person name="Thummler F."/>
            <person name="Tillich M."/>
            <person name="Villarreal Aguilar J.C."/>
            <person name="Widiez T."/>
            <person name="Wong G.K."/>
            <person name="Wymore A."/>
            <person name="Zhang Y."/>
            <person name="Zimmer A.D."/>
            <person name="Quatrano R.S."/>
            <person name="Mayer K.F.X."/>
            <person name="Goodstein D."/>
            <person name="Casacuberta J.M."/>
            <person name="Vandepoele K."/>
            <person name="Reski R."/>
            <person name="Cuming A.C."/>
            <person name="Tuskan G.A."/>
            <person name="Maumus F."/>
            <person name="Salse J."/>
            <person name="Schmutz J."/>
            <person name="Rensing S.A."/>
        </authorList>
    </citation>
    <scope>NUCLEOTIDE SEQUENCE [LARGE SCALE GENOMIC DNA]</scope>
    <source>
        <strain evidence="5 6">cv. Gransden 2004</strain>
    </source>
</reference>
<dbReference type="RefSeq" id="XP_024362571.1">
    <property type="nucleotide sequence ID" value="XM_024506803.2"/>
</dbReference>
<dbReference type="EnsemblPlants" id="Pp3c23_12540V3.13">
    <property type="protein sequence ID" value="Pp3c23_12540V3.13"/>
    <property type="gene ID" value="Pp3c23_12540"/>
</dbReference>
<evidence type="ECO:0000256" key="1">
    <source>
        <dbReference type="PROSITE-ProRule" id="PRU00023"/>
    </source>
</evidence>
<dbReference type="Gramene" id="Pp3c23_12540V3.12">
    <property type="protein sequence ID" value="Pp3c23_12540V3.12"/>
    <property type="gene ID" value="Pp3c23_12540"/>
</dbReference>
<dbReference type="GeneID" id="112275962"/>
<feature type="repeat" description="ANK" evidence="1">
    <location>
        <begin position="281"/>
        <end position="314"/>
    </location>
</feature>
<dbReference type="Gramene" id="Pp3c23_12540V3.9">
    <property type="protein sequence ID" value="Pp3c23_12540V3.9"/>
    <property type="gene ID" value="Pp3c23_12540"/>
</dbReference>
<dbReference type="EnsemblPlants" id="Pp3c23_12540V3.8">
    <property type="protein sequence ID" value="Pp3c23_12540V3.8"/>
    <property type="gene ID" value="Pp3c23_12540"/>
</dbReference>
<dbReference type="EnsemblPlants" id="Pp3c23_12540V3.11">
    <property type="protein sequence ID" value="Pp3c23_12540V3.11"/>
    <property type="gene ID" value="Pp3c23_12540"/>
</dbReference>
<proteinExistence type="predicted"/>
<feature type="transmembrane region" description="Helical" evidence="2">
    <location>
        <begin position="604"/>
        <end position="624"/>
    </location>
</feature>
<evidence type="ECO:0000313" key="5">
    <source>
        <dbReference type="EnsemblPlants" id="Pp3c23_12540V3.1"/>
    </source>
</evidence>
<dbReference type="PROSITE" id="PS50297">
    <property type="entry name" value="ANK_REP_REGION"/>
    <property type="match status" value="6"/>
</dbReference>
<dbReference type="EnsemblPlants" id="Pp3c23_12540V3.5">
    <property type="protein sequence ID" value="Pp3c23_12540V3.5"/>
    <property type="gene ID" value="Pp3c23_12540"/>
</dbReference>
<dbReference type="Gramene" id="Pp3c23_12540V3.13">
    <property type="protein sequence ID" value="Pp3c23_12540V3.13"/>
    <property type="gene ID" value="Pp3c23_12540"/>
</dbReference>
<dbReference type="InterPro" id="IPR036770">
    <property type="entry name" value="Ankyrin_rpt-contain_sf"/>
</dbReference>
<dbReference type="Gramene" id="Pp3c23_12540V3.7">
    <property type="protein sequence ID" value="Pp3c23_12540V3.7"/>
    <property type="gene ID" value="Pp3c23_12540"/>
</dbReference>
<dbReference type="Gramene" id="Pp3c23_12540V3.5">
    <property type="protein sequence ID" value="Pp3c23_12540V3.5"/>
    <property type="gene ID" value="Pp3c23_12540"/>
</dbReference>
<keyword evidence="6" id="KW-1185">Reference proteome</keyword>
<dbReference type="Gramene" id="Pp3c23_12540V3.8">
    <property type="protein sequence ID" value="Pp3c23_12540V3.8"/>
    <property type="gene ID" value="Pp3c23_12540"/>
</dbReference>
<keyword evidence="1" id="KW-0040">ANK repeat</keyword>
<feature type="repeat" description="ANK" evidence="1">
    <location>
        <begin position="178"/>
        <end position="200"/>
    </location>
</feature>
<evidence type="ECO:0000259" key="3">
    <source>
        <dbReference type="Pfam" id="PF13962"/>
    </source>
</evidence>
<dbReference type="RefSeq" id="XP_024362570.1">
    <property type="nucleotide sequence ID" value="XM_024506802.2"/>
</dbReference>
<keyword evidence="2" id="KW-1133">Transmembrane helix</keyword>
<dbReference type="EnsemblPlants" id="Pp3c23_12540V3.10">
    <property type="protein sequence ID" value="Pp3c23_12540V3.10"/>
    <property type="gene ID" value="Pp3c23_12540"/>
</dbReference>
<dbReference type="Gramene" id="Pp3c23_12540V3.17">
    <property type="protein sequence ID" value="Pp3c23_12540V3.17"/>
    <property type="gene ID" value="Pp3c23_12540"/>
</dbReference>
<evidence type="ECO:0000313" key="6">
    <source>
        <dbReference type="Proteomes" id="UP000006727"/>
    </source>
</evidence>
<dbReference type="OrthoDB" id="194358at2759"/>
<feature type="domain" description="PGG" evidence="3">
    <location>
        <begin position="603"/>
        <end position="727"/>
    </location>
</feature>
<dbReference type="Gramene" id="Pp3c23_12540V3.1">
    <property type="protein sequence ID" value="Pp3c23_12540V3.1"/>
    <property type="gene ID" value="Pp3c23_12540"/>
</dbReference>
<dbReference type="EnsemblPlants" id="Pp3c23_12540V3.12">
    <property type="protein sequence ID" value="Pp3c23_12540V3.12"/>
    <property type="gene ID" value="Pp3c23_12540"/>
</dbReference>
<feature type="repeat" description="ANK" evidence="1">
    <location>
        <begin position="315"/>
        <end position="338"/>
    </location>
</feature>
<dbReference type="SUPFAM" id="SSF48403">
    <property type="entry name" value="Ankyrin repeat"/>
    <property type="match status" value="2"/>
</dbReference>
<dbReference type="Gramene" id="Pp3c23_12540V3.2">
    <property type="protein sequence ID" value="Pp3c23_12540V3.2"/>
    <property type="gene ID" value="Pp3c23_12540"/>
</dbReference>
<dbReference type="Pfam" id="PF13962">
    <property type="entry name" value="PGG"/>
    <property type="match status" value="1"/>
</dbReference>
<dbReference type="PANTHER" id="PTHR24184:SF11">
    <property type="entry name" value="ANKYRIN REPEAT AND SOCS BOX CONTAINING 3"/>
    <property type="match status" value="1"/>
</dbReference>
<feature type="repeat" description="ANK" evidence="1">
    <location>
        <begin position="349"/>
        <end position="382"/>
    </location>
</feature>
<dbReference type="EnsemblPlants" id="Pp3c23_12540V3.15">
    <property type="protein sequence ID" value="Pp3c23_12540V3.15"/>
    <property type="gene ID" value="Pp3c23_12540"/>
</dbReference>
<dbReference type="EnsemblPlants" id="Pp3c23_12540V3.4">
    <property type="protein sequence ID" value="Pp3c23_12540V3.4"/>
    <property type="gene ID" value="Pp3c23_12540"/>
</dbReference>
<dbReference type="PANTHER" id="PTHR24184">
    <property type="entry name" value="SI:CH211-189E2.2"/>
    <property type="match status" value="1"/>
</dbReference>
<dbReference type="EnsemblPlants" id="Pp3c23_12540V3.9">
    <property type="protein sequence ID" value="Pp3c23_12540V3.9"/>
    <property type="gene ID" value="Pp3c23_12540"/>
</dbReference>
<reference evidence="4 6" key="1">
    <citation type="journal article" date="2008" name="Science">
        <title>The Physcomitrella genome reveals evolutionary insights into the conquest of land by plants.</title>
        <authorList>
            <person name="Rensing S."/>
            <person name="Lang D."/>
            <person name="Zimmer A."/>
            <person name="Terry A."/>
            <person name="Salamov A."/>
            <person name="Shapiro H."/>
            <person name="Nishiyama T."/>
            <person name="Perroud P.-F."/>
            <person name="Lindquist E."/>
            <person name="Kamisugi Y."/>
            <person name="Tanahashi T."/>
            <person name="Sakakibara K."/>
            <person name="Fujita T."/>
            <person name="Oishi K."/>
            <person name="Shin-I T."/>
            <person name="Kuroki Y."/>
            <person name="Toyoda A."/>
            <person name="Suzuki Y."/>
            <person name="Hashimoto A."/>
            <person name="Yamaguchi K."/>
            <person name="Sugano A."/>
            <person name="Kohara Y."/>
            <person name="Fujiyama A."/>
            <person name="Anterola A."/>
            <person name="Aoki S."/>
            <person name="Ashton N."/>
            <person name="Barbazuk W.B."/>
            <person name="Barker E."/>
            <person name="Bennetzen J."/>
            <person name="Bezanilla M."/>
            <person name="Blankenship R."/>
            <person name="Cho S.H."/>
            <person name="Dutcher S."/>
            <person name="Estelle M."/>
            <person name="Fawcett J.A."/>
            <person name="Gundlach H."/>
            <person name="Hanada K."/>
            <person name="Heyl A."/>
            <person name="Hicks K.A."/>
            <person name="Hugh J."/>
            <person name="Lohr M."/>
            <person name="Mayer K."/>
            <person name="Melkozernov A."/>
            <person name="Murata T."/>
            <person name="Nelson D."/>
            <person name="Pils B."/>
            <person name="Prigge M."/>
            <person name="Reiss B."/>
            <person name="Renner T."/>
            <person name="Rombauts S."/>
            <person name="Rushton P."/>
            <person name="Sanderfoot A."/>
            <person name="Schween G."/>
            <person name="Shiu S.-H."/>
            <person name="Stueber K."/>
            <person name="Theodoulou F.L."/>
            <person name="Tu H."/>
            <person name="Van de Peer Y."/>
            <person name="Verrier P.J."/>
            <person name="Waters E."/>
            <person name="Wood A."/>
            <person name="Yang L."/>
            <person name="Cove D."/>
            <person name="Cuming A."/>
            <person name="Hasebe M."/>
            <person name="Lucas S."/>
            <person name="Mishler D.B."/>
            <person name="Reski R."/>
            <person name="Grigoriev I."/>
            <person name="Quatrano R.S."/>
            <person name="Boore J.L."/>
        </authorList>
    </citation>
    <scope>NUCLEOTIDE SEQUENCE [LARGE SCALE GENOMIC DNA]</scope>
    <source>
        <strain evidence="5 6">cv. Gransden 2004</strain>
    </source>
</reference>
<dbReference type="InterPro" id="IPR002110">
    <property type="entry name" value="Ankyrin_rpt"/>
</dbReference>
<dbReference type="Gramene" id="Pp3c23_12540V3.6">
    <property type="protein sequence ID" value="Pp3c23_12540V3.6"/>
    <property type="gene ID" value="Pp3c23_12540"/>
</dbReference>
<feature type="transmembrane region" description="Helical" evidence="2">
    <location>
        <begin position="739"/>
        <end position="762"/>
    </location>
</feature>
<dbReference type="OMA" id="CSIAVRH"/>
<dbReference type="SMART" id="SM00248">
    <property type="entry name" value="ANK"/>
    <property type="match status" value="15"/>
</dbReference>
<dbReference type="STRING" id="3218.A0A2K1IJ29"/>
<evidence type="ECO:0000313" key="4">
    <source>
        <dbReference type="EMBL" id="PNR29285.1"/>
    </source>
</evidence>
<dbReference type="Pfam" id="PF12796">
    <property type="entry name" value="Ank_2"/>
    <property type="match status" value="4"/>
</dbReference>
<dbReference type="EnsemblPlants" id="Pp3c23_12540V3.3">
    <property type="protein sequence ID" value="Pp3c23_12540V3.3"/>
    <property type="gene ID" value="Pp3c23_12540"/>
</dbReference>
<dbReference type="Proteomes" id="UP000006727">
    <property type="component" value="Chromosome 23"/>
</dbReference>
<dbReference type="EnsemblPlants" id="Pp3c23_12540V3.6">
    <property type="protein sequence ID" value="Pp3c23_12540V3.6"/>
    <property type="gene ID" value="Pp3c23_12540"/>
</dbReference>
<dbReference type="EnsemblPlants" id="Pp3c23_12540V3.1">
    <property type="protein sequence ID" value="Pp3c23_12540V3.1"/>
    <property type="gene ID" value="Pp3c23_12540"/>
</dbReference>
<feature type="repeat" description="ANK" evidence="1">
    <location>
        <begin position="491"/>
        <end position="524"/>
    </location>
</feature>
<feature type="transmembrane region" description="Helical" evidence="2">
    <location>
        <begin position="661"/>
        <end position="681"/>
    </location>
</feature>
<keyword evidence="2" id="KW-0812">Transmembrane</keyword>
<dbReference type="Gramene" id="Pp3c23_12540V3.16">
    <property type="protein sequence ID" value="Pp3c23_12540V3.16"/>
    <property type="gene ID" value="Pp3c23_12540"/>
</dbReference>
<dbReference type="Gene3D" id="1.25.40.20">
    <property type="entry name" value="Ankyrin repeat-containing domain"/>
    <property type="match status" value="4"/>
</dbReference>
<dbReference type="Gramene" id="Pp3c23_12540V3.14">
    <property type="protein sequence ID" value="Pp3c23_12540V3.14"/>
    <property type="gene ID" value="Pp3c23_12540"/>
</dbReference>
<organism evidence="4">
    <name type="scientific">Physcomitrium patens</name>
    <name type="common">Spreading-leaved earth moss</name>
    <name type="synonym">Physcomitrella patens</name>
    <dbReference type="NCBI Taxonomy" id="3218"/>
    <lineage>
        <taxon>Eukaryota</taxon>
        <taxon>Viridiplantae</taxon>
        <taxon>Streptophyta</taxon>
        <taxon>Embryophyta</taxon>
        <taxon>Bryophyta</taxon>
        <taxon>Bryophytina</taxon>
        <taxon>Bryopsida</taxon>
        <taxon>Funariidae</taxon>
        <taxon>Funariales</taxon>
        <taxon>Funariaceae</taxon>
        <taxon>Physcomitrium</taxon>
    </lineage>
</organism>
<dbReference type="PROSITE" id="PS50088">
    <property type="entry name" value="ANK_REPEAT"/>
    <property type="match status" value="7"/>
</dbReference>
<sequence length="791" mass="87964">MEDLMDAARRGDVDTVQQFLETTARCVDTVMAPFNMSPLHVAAANGELDMVNLILRGEVNLSIMDDLHRTPLHLAAYNDHAEVAKAILAKEAGHLDINAPAMFGITPLHLSIMRRSLSVAEILVSEHQVDKMAQTEDLLSILHMAGDVGQDNIVTFLAQNLAESDISKLMSPSMVDRIQRTPLHYAARAGHVDIVKLFFQQPFYEYLDVNAKDADGLTPLHLAARVGHIGVVAELLKSANLSVNAKARNRNTQASLAAPTDLELEYLPRPSLVDPKTETSNGFTALHLAAREGHKGVVFRLLRCASILVNVEDSEGLTPLHYACMHGQAEVVKMLLENPKRNVNVESHDKSTPLHLGVKSGHIPTVIELLRQTDINCNCEDGTGSTALDIAEREGHINLVWLLLEHPVEVRKDPGAEHLYSKQLELAAKEKHTDIVRLLFQRISDEVAFTGETSNRGQNLLHWAAEMGYKQLTGHLLVWGSARDINIRDSLYNTPLHYASQKGHIDIVRMLLARPDVDINAENHRKETPLHLAAREGWFEVVKELSLETSGRLRATEEDKYDRTALQLAVENRHKDIQKLLLERPDVQEYVNGLYRDRQVYVDAANAILVGAALIASVTFAAWLQPPLGYAPYVGGEAGASQPTGNYEVYANLQQHPSLEVFWIFNTLSFFFSMATVLAGAGGVLPMREGFIKDAVEKVRRALLWTALLLAGSVIFVLGAFATAGYVVLPPISKYRHNMIVAIVFGGLVCGIALSVFLLNLYQLLPEWWRNNVDNRIFLNWEELRRRKAKN</sequence>
<keyword evidence="2" id="KW-0472">Membrane</keyword>
<dbReference type="KEGG" id="ppp:112275962"/>
<dbReference type="RefSeq" id="XP_024362572.1">
    <property type="nucleotide sequence ID" value="XM_024506804.2"/>
</dbReference>
<dbReference type="EnsemblPlants" id="Pp3c23_12540V3.16">
    <property type="protein sequence ID" value="Pp3c23_12540V3.16"/>
    <property type="gene ID" value="Pp3c23_12540"/>
</dbReference>
<dbReference type="Gramene" id="Pp3c23_12540V3.4">
    <property type="protein sequence ID" value="Pp3c23_12540V3.4"/>
    <property type="gene ID" value="Pp3c23_12540"/>
</dbReference>
<dbReference type="Gramene" id="Pp3c23_12540V3.10">
    <property type="protein sequence ID" value="Pp3c23_12540V3.10"/>
    <property type="gene ID" value="Pp3c23_12540"/>
</dbReference>
<dbReference type="EnsemblPlants" id="Pp3c23_12540V3.17">
    <property type="protein sequence ID" value="Pp3c23_12540V3.17"/>
    <property type="gene ID" value="Pp3c23_12540"/>
</dbReference>
<protein>
    <recommendedName>
        <fullName evidence="3">PGG domain-containing protein</fullName>
    </recommendedName>
</protein>
<feature type="repeat" description="ANK" evidence="1">
    <location>
        <begin position="34"/>
        <end position="66"/>
    </location>
</feature>
<feature type="transmembrane region" description="Helical" evidence="2">
    <location>
        <begin position="702"/>
        <end position="727"/>
    </location>
</feature>
<dbReference type="InterPro" id="IPR026961">
    <property type="entry name" value="PGG_dom"/>
</dbReference>
<gene>
    <name evidence="5" type="primary">LOC112275962</name>
    <name evidence="4" type="ORF">PHYPA_027977</name>
</gene>
<evidence type="ECO:0000256" key="2">
    <source>
        <dbReference type="SAM" id="Phobius"/>
    </source>
</evidence>
<dbReference type="EnsemblPlants" id="Pp3c23_12540V3.2">
    <property type="protein sequence ID" value="Pp3c23_12540V3.2"/>
    <property type="gene ID" value="Pp3c23_12540"/>
</dbReference>
<dbReference type="Gramene" id="Pp3c23_12540V3.3">
    <property type="protein sequence ID" value="Pp3c23_12540V3.3"/>
    <property type="gene ID" value="Pp3c23_12540"/>
</dbReference>
<reference evidence="5" key="3">
    <citation type="submission" date="2020-12" db="UniProtKB">
        <authorList>
            <consortium name="EnsemblPlants"/>
        </authorList>
    </citation>
    <scope>IDENTIFICATION</scope>
</reference>
<dbReference type="AlphaFoldDB" id="A0A2K1IJ29"/>
<dbReference type="Pfam" id="PF00023">
    <property type="entry name" value="Ank"/>
    <property type="match status" value="2"/>
</dbReference>
<dbReference type="PaxDb" id="3218-PP1S432_19V6.1"/>
<name>A0A2K1IJ29_PHYPA</name>
<feature type="repeat" description="ANK" evidence="1">
    <location>
        <begin position="215"/>
        <end position="248"/>
    </location>
</feature>
<dbReference type="RefSeq" id="XP_024362569.1">
    <property type="nucleotide sequence ID" value="XM_024506801.2"/>
</dbReference>
<accession>A0A2K1IJ29</accession>
<dbReference type="EMBL" id="ABEU02000023">
    <property type="protein sequence ID" value="PNR29285.1"/>
    <property type="molecule type" value="Genomic_DNA"/>
</dbReference>
<dbReference type="EnsemblPlants" id="Pp3c23_12540V3.14">
    <property type="protein sequence ID" value="Pp3c23_12540V3.14"/>
    <property type="gene ID" value="Pp3c23_12540"/>
</dbReference>
<dbReference type="Gramene" id="Pp3c23_12540V3.15">
    <property type="protein sequence ID" value="Pp3c23_12540V3.15"/>
    <property type="gene ID" value="Pp3c23_12540"/>
</dbReference>